<comment type="caution">
    <text evidence="1">The sequence shown here is derived from an EMBL/GenBank/DDBJ whole genome shotgun (WGS) entry which is preliminary data.</text>
</comment>
<evidence type="ECO:0000313" key="1">
    <source>
        <dbReference type="EMBL" id="OLF09611.1"/>
    </source>
</evidence>
<gene>
    <name evidence="1" type="ORF">BU204_32900</name>
</gene>
<dbReference type="Gene3D" id="3.40.190.10">
    <property type="entry name" value="Periplasmic binding protein-like II"/>
    <property type="match status" value="2"/>
</dbReference>
<feature type="non-terminal residue" evidence="1">
    <location>
        <position position="141"/>
    </location>
</feature>
<evidence type="ECO:0000313" key="2">
    <source>
        <dbReference type="Proteomes" id="UP000185596"/>
    </source>
</evidence>
<dbReference type="Proteomes" id="UP000185596">
    <property type="component" value="Unassembled WGS sequence"/>
</dbReference>
<dbReference type="SUPFAM" id="SSF53850">
    <property type="entry name" value="Periplasmic binding protein-like II"/>
    <property type="match status" value="1"/>
</dbReference>
<organism evidence="1 2">
    <name type="scientific">Actinophytocola xanthii</name>
    <dbReference type="NCBI Taxonomy" id="1912961"/>
    <lineage>
        <taxon>Bacteria</taxon>
        <taxon>Bacillati</taxon>
        <taxon>Actinomycetota</taxon>
        <taxon>Actinomycetes</taxon>
        <taxon>Pseudonocardiales</taxon>
        <taxon>Pseudonocardiaceae</taxon>
    </lineage>
</organism>
<proteinExistence type="predicted"/>
<keyword evidence="2" id="KW-1185">Reference proteome</keyword>
<feature type="non-terminal residue" evidence="1">
    <location>
        <position position="1"/>
    </location>
</feature>
<name>A0A1Q8C5G9_9PSEU</name>
<protein>
    <submittedName>
        <fullName evidence="1">Sugar ABC transporter substrate-binding protein</fullName>
    </submittedName>
</protein>
<dbReference type="EMBL" id="MSIE01000084">
    <property type="protein sequence ID" value="OLF09611.1"/>
    <property type="molecule type" value="Genomic_DNA"/>
</dbReference>
<dbReference type="AlphaFoldDB" id="A0A1Q8C5G9"/>
<accession>A0A1Q8C5G9</accession>
<reference evidence="1 2" key="1">
    <citation type="submission" date="2016-12" db="EMBL/GenBank/DDBJ databases">
        <title>The draft genome sequence of Actinophytocola sp. 11-183.</title>
        <authorList>
            <person name="Wang W."/>
            <person name="Yuan L."/>
        </authorList>
    </citation>
    <scope>NUCLEOTIDE SEQUENCE [LARGE SCALE GENOMIC DNA]</scope>
    <source>
        <strain evidence="1 2">11-183</strain>
    </source>
</reference>
<sequence length="141" mass="15546">PYHQTDALGRTWQEATQSLLRKESGMYVHGLPLGQQFPDAERDDLDFFPFPEVDPAIGTDAVEAPIDGFMMAARPRDEDGAKELLRYLGTAEAGNAYLEVDPNNIGAHDDADTAGYNALQKKSQELVSNAKSISQYLDRDT</sequence>